<dbReference type="EMBL" id="CM026421">
    <property type="protein sequence ID" value="KAG0589292.1"/>
    <property type="molecule type" value="Genomic_DNA"/>
</dbReference>
<reference evidence="1" key="1">
    <citation type="submission" date="2020-06" db="EMBL/GenBank/DDBJ databases">
        <title>WGS assembly of Ceratodon purpureus strain R40.</title>
        <authorList>
            <person name="Carey S.B."/>
            <person name="Jenkins J."/>
            <person name="Shu S."/>
            <person name="Lovell J.T."/>
            <person name="Sreedasyam A."/>
            <person name="Maumus F."/>
            <person name="Tiley G.P."/>
            <person name="Fernandez-Pozo N."/>
            <person name="Barry K."/>
            <person name="Chen C."/>
            <person name="Wang M."/>
            <person name="Lipzen A."/>
            <person name="Daum C."/>
            <person name="Saski C.A."/>
            <person name="Payton A.C."/>
            <person name="Mcbreen J.C."/>
            <person name="Conrad R.E."/>
            <person name="Kollar L.M."/>
            <person name="Olsson S."/>
            <person name="Huttunen S."/>
            <person name="Landis J.B."/>
            <person name="Wickett N.J."/>
            <person name="Johnson M.G."/>
            <person name="Rensing S.A."/>
            <person name="Grimwood J."/>
            <person name="Schmutz J."/>
            <person name="Mcdaniel S.F."/>
        </authorList>
    </citation>
    <scope>NUCLEOTIDE SEQUENCE</scope>
    <source>
        <strain evidence="1">R40</strain>
    </source>
</reference>
<organism evidence="1 2">
    <name type="scientific">Ceratodon purpureus</name>
    <name type="common">Fire moss</name>
    <name type="synonym">Dicranum purpureum</name>
    <dbReference type="NCBI Taxonomy" id="3225"/>
    <lineage>
        <taxon>Eukaryota</taxon>
        <taxon>Viridiplantae</taxon>
        <taxon>Streptophyta</taxon>
        <taxon>Embryophyta</taxon>
        <taxon>Bryophyta</taxon>
        <taxon>Bryophytina</taxon>
        <taxon>Bryopsida</taxon>
        <taxon>Dicranidae</taxon>
        <taxon>Pseudoditrichales</taxon>
        <taxon>Ditrichaceae</taxon>
        <taxon>Ceratodon</taxon>
    </lineage>
</organism>
<proteinExistence type="predicted"/>
<dbReference type="Proteomes" id="UP000822688">
    <property type="component" value="Chromosome 1"/>
</dbReference>
<evidence type="ECO:0000313" key="2">
    <source>
        <dbReference type="Proteomes" id="UP000822688"/>
    </source>
</evidence>
<dbReference type="AlphaFoldDB" id="A0A8T0J237"/>
<protein>
    <submittedName>
        <fullName evidence="1">Uncharacterized protein</fullName>
    </submittedName>
</protein>
<keyword evidence="2" id="KW-1185">Reference proteome</keyword>
<comment type="caution">
    <text evidence="1">The sequence shown here is derived from an EMBL/GenBank/DDBJ whole genome shotgun (WGS) entry which is preliminary data.</text>
</comment>
<gene>
    <name evidence="1" type="ORF">KC19_1G010500</name>
</gene>
<sequence length="116" mass="13526">MPRNGSRALCNKQHCRSWEAAVLLPSMRMVNLTVAYFSGYCSSVVCHSVSFHSRLLKYLNRIVSEEHSTTSFEVISALPLPWQNQFYQVRSISKLVQENSKYFRQYFKYGSLQYLS</sequence>
<accession>A0A8T0J237</accession>
<evidence type="ECO:0000313" key="1">
    <source>
        <dbReference type="EMBL" id="KAG0589292.1"/>
    </source>
</evidence>
<name>A0A8T0J237_CERPU</name>